<organism evidence="2 3">
    <name type="scientific">Nephila pilipes</name>
    <name type="common">Giant wood spider</name>
    <name type="synonym">Nephila maculata</name>
    <dbReference type="NCBI Taxonomy" id="299642"/>
    <lineage>
        <taxon>Eukaryota</taxon>
        <taxon>Metazoa</taxon>
        <taxon>Ecdysozoa</taxon>
        <taxon>Arthropoda</taxon>
        <taxon>Chelicerata</taxon>
        <taxon>Arachnida</taxon>
        <taxon>Araneae</taxon>
        <taxon>Araneomorphae</taxon>
        <taxon>Entelegynae</taxon>
        <taxon>Araneoidea</taxon>
        <taxon>Nephilidae</taxon>
        <taxon>Nephila</taxon>
    </lineage>
</organism>
<dbReference type="EMBL" id="BMAW01013982">
    <property type="protein sequence ID" value="GFT36702.1"/>
    <property type="molecule type" value="Genomic_DNA"/>
</dbReference>
<dbReference type="AlphaFoldDB" id="A0A8X6TQR3"/>
<comment type="caution">
    <text evidence="2">The sequence shown here is derived from an EMBL/GenBank/DDBJ whole genome shotgun (WGS) entry which is preliminary data.</text>
</comment>
<gene>
    <name evidence="2" type="ORF">NPIL_431881</name>
</gene>
<keyword evidence="3" id="KW-1185">Reference proteome</keyword>
<sequence length="91" mass="10141">MPSSEPFVSRAREQSESFHEFAFFITSTANCPFTLAAITRGSYLVAVLRSELGVQGGCPGDEQPPFPSPFLLPDDGEHDKWKESLRICLHR</sequence>
<accession>A0A8X6TQR3</accession>
<feature type="region of interest" description="Disordered" evidence="1">
    <location>
        <begin position="58"/>
        <end position="77"/>
    </location>
</feature>
<proteinExistence type="predicted"/>
<evidence type="ECO:0000313" key="3">
    <source>
        <dbReference type="Proteomes" id="UP000887013"/>
    </source>
</evidence>
<dbReference type="Proteomes" id="UP000887013">
    <property type="component" value="Unassembled WGS sequence"/>
</dbReference>
<evidence type="ECO:0000256" key="1">
    <source>
        <dbReference type="SAM" id="MobiDB-lite"/>
    </source>
</evidence>
<reference evidence="2" key="1">
    <citation type="submission" date="2020-08" db="EMBL/GenBank/DDBJ databases">
        <title>Multicomponent nature underlies the extraordinary mechanical properties of spider dragline silk.</title>
        <authorList>
            <person name="Kono N."/>
            <person name="Nakamura H."/>
            <person name="Mori M."/>
            <person name="Yoshida Y."/>
            <person name="Ohtoshi R."/>
            <person name="Malay A.D."/>
            <person name="Moran D.A.P."/>
            <person name="Tomita M."/>
            <person name="Numata K."/>
            <person name="Arakawa K."/>
        </authorList>
    </citation>
    <scope>NUCLEOTIDE SEQUENCE</scope>
</reference>
<evidence type="ECO:0000313" key="2">
    <source>
        <dbReference type="EMBL" id="GFT36702.1"/>
    </source>
</evidence>
<protein>
    <submittedName>
        <fullName evidence="2">Uncharacterized protein</fullName>
    </submittedName>
</protein>
<name>A0A8X6TQR3_NEPPI</name>